<dbReference type="Gene3D" id="2.30.30.100">
    <property type="match status" value="1"/>
</dbReference>
<sequence length="103" mass="11743">MPNRIEIPPRDRSTPVRIPQTSSRPTGKNKKPSGIFNERHTSSQDVLYREWVEQQTLLLLVFTDATTLSGTLKGYDTYALHLEDEDGSSTLVFKQSLRLIRPT</sequence>
<evidence type="ECO:0000256" key="1">
    <source>
        <dbReference type="SAM" id="MobiDB-lite"/>
    </source>
</evidence>
<protein>
    <recommendedName>
        <fullName evidence="4">RNA chaperone Hfq</fullName>
    </recommendedName>
</protein>
<dbReference type="AlphaFoldDB" id="A0A2T2WPK4"/>
<dbReference type="SUPFAM" id="SSF50182">
    <property type="entry name" value="Sm-like ribonucleoproteins"/>
    <property type="match status" value="1"/>
</dbReference>
<evidence type="ECO:0000313" key="3">
    <source>
        <dbReference type="Proteomes" id="UP000241848"/>
    </source>
</evidence>
<evidence type="ECO:0000313" key="2">
    <source>
        <dbReference type="EMBL" id="PSR24165.1"/>
    </source>
</evidence>
<dbReference type="Proteomes" id="UP000241848">
    <property type="component" value="Unassembled WGS sequence"/>
</dbReference>
<comment type="caution">
    <text evidence="2">The sequence shown here is derived from an EMBL/GenBank/DDBJ whole genome shotgun (WGS) entry which is preliminary data.</text>
</comment>
<accession>A0A2T2WPK4</accession>
<name>A0A2T2WPK4_9FIRM</name>
<evidence type="ECO:0008006" key="4">
    <source>
        <dbReference type="Google" id="ProtNLM"/>
    </source>
</evidence>
<dbReference type="InterPro" id="IPR010920">
    <property type="entry name" value="LSM_dom_sf"/>
</dbReference>
<gene>
    <name evidence="2" type="ORF">C7B45_00730</name>
</gene>
<organism evidence="2 3">
    <name type="scientific">Sulfobacillus acidophilus</name>
    <dbReference type="NCBI Taxonomy" id="53633"/>
    <lineage>
        <taxon>Bacteria</taxon>
        <taxon>Bacillati</taxon>
        <taxon>Bacillota</taxon>
        <taxon>Clostridia</taxon>
        <taxon>Eubacteriales</taxon>
        <taxon>Clostridiales Family XVII. Incertae Sedis</taxon>
        <taxon>Sulfobacillus</taxon>
    </lineage>
</organism>
<dbReference type="EMBL" id="PXYV01000001">
    <property type="protein sequence ID" value="PSR24165.1"/>
    <property type="molecule type" value="Genomic_DNA"/>
</dbReference>
<feature type="region of interest" description="Disordered" evidence="1">
    <location>
        <begin position="1"/>
        <end position="39"/>
    </location>
</feature>
<proteinExistence type="predicted"/>
<reference evidence="2 3" key="1">
    <citation type="journal article" date="2014" name="BMC Genomics">
        <title>Comparison of environmental and isolate Sulfobacillus genomes reveals diverse carbon, sulfur, nitrogen, and hydrogen metabolisms.</title>
        <authorList>
            <person name="Justice N.B."/>
            <person name="Norman A."/>
            <person name="Brown C.T."/>
            <person name="Singh A."/>
            <person name="Thomas B.C."/>
            <person name="Banfield J.F."/>
        </authorList>
    </citation>
    <scope>NUCLEOTIDE SEQUENCE [LARGE SCALE GENOMIC DNA]</scope>
    <source>
        <strain evidence="2">AMDSBA3</strain>
    </source>
</reference>